<dbReference type="PANTHER" id="PTHR42912:SF80">
    <property type="entry name" value="METHYLTRANSFERASE DOMAIN-CONTAINING PROTEIN"/>
    <property type="match status" value="1"/>
</dbReference>
<feature type="domain" description="Methyltransferase type 11" evidence="1">
    <location>
        <begin position="85"/>
        <end position="181"/>
    </location>
</feature>
<evidence type="ECO:0000259" key="1">
    <source>
        <dbReference type="Pfam" id="PF08241"/>
    </source>
</evidence>
<gene>
    <name evidence="2" type="ORF">SNAT2548_LOCUS32677</name>
</gene>
<dbReference type="AlphaFoldDB" id="A0A812UQ56"/>
<dbReference type="GO" id="GO:0008757">
    <property type="term" value="F:S-adenosylmethionine-dependent methyltransferase activity"/>
    <property type="evidence" value="ECO:0007669"/>
    <property type="project" value="InterPro"/>
</dbReference>
<comment type="caution">
    <text evidence="2">The sequence shown here is derived from an EMBL/GenBank/DDBJ whole genome shotgun (WGS) entry which is preliminary data.</text>
</comment>
<evidence type="ECO:0000313" key="2">
    <source>
        <dbReference type="EMBL" id="CAE7573229.1"/>
    </source>
</evidence>
<dbReference type="InterPro" id="IPR050508">
    <property type="entry name" value="Methyltransf_Superfamily"/>
</dbReference>
<proteinExistence type="predicted"/>
<dbReference type="Proteomes" id="UP000604046">
    <property type="component" value="Unassembled WGS sequence"/>
</dbReference>
<dbReference type="Pfam" id="PF08241">
    <property type="entry name" value="Methyltransf_11"/>
    <property type="match status" value="1"/>
</dbReference>
<dbReference type="PANTHER" id="PTHR42912">
    <property type="entry name" value="METHYLTRANSFERASE"/>
    <property type="match status" value="1"/>
</dbReference>
<dbReference type="InterPro" id="IPR029063">
    <property type="entry name" value="SAM-dependent_MTases_sf"/>
</dbReference>
<dbReference type="Gene3D" id="3.40.50.150">
    <property type="entry name" value="Vaccinia Virus protein VP39"/>
    <property type="match status" value="1"/>
</dbReference>
<evidence type="ECO:0000313" key="3">
    <source>
        <dbReference type="Proteomes" id="UP000604046"/>
    </source>
</evidence>
<accession>A0A812UQ56</accession>
<reference evidence="2" key="1">
    <citation type="submission" date="2021-02" db="EMBL/GenBank/DDBJ databases">
        <authorList>
            <person name="Dougan E. K."/>
            <person name="Rhodes N."/>
            <person name="Thang M."/>
            <person name="Chan C."/>
        </authorList>
    </citation>
    <scope>NUCLEOTIDE SEQUENCE</scope>
</reference>
<dbReference type="EMBL" id="CAJNDS010002721">
    <property type="protein sequence ID" value="CAE7573229.1"/>
    <property type="molecule type" value="Genomic_DNA"/>
</dbReference>
<dbReference type="CDD" id="cd02440">
    <property type="entry name" value="AdoMet_MTases"/>
    <property type="match status" value="1"/>
</dbReference>
<dbReference type="InterPro" id="IPR013216">
    <property type="entry name" value="Methyltransf_11"/>
</dbReference>
<dbReference type="SUPFAM" id="SSF53335">
    <property type="entry name" value="S-adenosyl-L-methionine-dependent methyltransferases"/>
    <property type="match status" value="1"/>
</dbReference>
<protein>
    <recommendedName>
        <fullName evidence="1">Methyltransferase type 11 domain-containing protein</fullName>
    </recommendedName>
</protein>
<dbReference type="OrthoDB" id="416496at2759"/>
<dbReference type="PROSITE" id="PS51257">
    <property type="entry name" value="PROKAR_LIPOPROTEIN"/>
    <property type="match status" value="1"/>
</dbReference>
<keyword evidence="3" id="KW-1185">Reference proteome</keyword>
<organism evidence="2 3">
    <name type="scientific">Symbiodinium natans</name>
    <dbReference type="NCBI Taxonomy" id="878477"/>
    <lineage>
        <taxon>Eukaryota</taxon>
        <taxon>Sar</taxon>
        <taxon>Alveolata</taxon>
        <taxon>Dinophyceae</taxon>
        <taxon>Suessiales</taxon>
        <taxon>Symbiodiniaceae</taxon>
        <taxon>Symbiodinium</taxon>
    </lineage>
</organism>
<name>A0A812UQ56_9DINO</name>
<sequence>MAAPSGRQVAVALGALSSGCVGAFVVTQLFASPPPPKPCPSEKARKETFDNLAKRWDVTVRSDEFLAGLGRMRRQLIQRASGHVLEVAVGSGRNFSYYNAGKVTSLTAMDFSREMLEVAGEKRKELEPIPLRLKLASIHQMDFKDGSFDTIVDTFGICSFEQPVQALKEMRRVVKDDGQVLLLEHGASQWEFVQSMLNRGIHRHVERYGCYANRDIAKLVKEAGLHIALDERAHFGTTYKLVCTKTPLKQDGIGCLLRVKMSRLPMQPGAGRRRMSLKLLHSSATHRVEVTGQAWLKVSFGSSWLRGAHKRVARGMGV</sequence>